<dbReference type="EMBL" id="BBIO01000008">
    <property type="protein sequence ID" value="GAK45375.1"/>
    <property type="molecule type" value="Genomic_DNA"/>
</dbReference>
<keyword evidence="2" id="KW-1185">Reference proteome</keyword>
<comment type="caution">
    <text evidence="1">The sequence shown here is derived from an EMBL/GenBank/DDBJ whole genome shotgun (WGS) entry which is preliminary data.</text>
</comment>
<dbReference type="InterPro" id="IPR009531">
    <property type="entry name" value="DUF1150"/>
</dbReference>
<dbReference type="Pfam" id="PF06620">
    <property type="entry name" value="DUF1150"/>
    <property type="match status" value="1"/>
</dbReference>
<evidence type="ECO:0000313" key="2">
    <source>
        <dbReference type="Proteomes" id="UP000028702"/>
    </source>
</evidence>
<name>A0A081BBF7_9HYPH</name>
<evidence type="ECO:0000313" key="1">
    <source>
        <dbReference type="EMBL" id="GAK45375.1"/>
    </source>
</evidence>
<organism evidence="1 2">
    <name type="scientific">Tepidicaulis marinus</name>
    <dbReference type="NCBI Taxonomy" id="1333998"/>
    <lineage>
        <taxon>Bacteria</taxon>
        <taxon>Pseudomonadati</taxon>
        <taxon>Pseudomonadota</taxon>
        <taxon>Alphaproteobacteria</taxon>
        <taxon>Hyphomicrobiales</taxon>
        <taxon>Parvibaculaceae</taxon>
        <taxon>Tepidicaulis</taxon>
    </lineage>
</organism>
<sequence length="96" mass="10306">MFDLDKNGTAPDKQVWQTLPQEEFANIGMPSLVYVKPVKAAELAGDLGNDVQLDVEPDSTLYAVHAANGSRMAVLGSREAAFAGAVQYDFVPLSVH</sequence>
<dbReference type="eggNOG" id="COG5568">
    <property type="taxonomic scope" value="Bacteria"/>
</dbReference>
<proteinExistence type="predicted"/>
<gene>
    <name evidence="1" type="ORF">M2A_1874</name>
</gene>
<dbReference type="AlphaFoldDB" id="A0A081BBF7"/>
<dbReference type="STRING" id="1333998.M2A_1874"/>
<reference evidence="1 2" key="1">
    <citation type="submission" date="2014-07" db="EMBL/GenBank/DDBJ databases">
        <title>Tepidicaulis marinum gen. nov., sp. nov., a novel marine bacterium denitrifying nitrate to nitrous oxide strictly under microaerobic conditions.</title>
        <authorList>
            <person name="Takeuchi M."/>
            <person name="Yamagishi T."/>
            <person name="Kamagata Y."/>
            <person name="Oshima K."/>
            <person name="Hattori M."/>
            <person name="Katayama T."/>
            <person name="Hanada S."/>
            <person name="Tamaki H."/>
            <person name="Marumo K."/>
            <person name="Maeda H."/>
            <person name="Nedachi M."/>
            <person name="Iwasaki W."/>
            <person name="Suwa Y."/>
            <person name="Sakata S."/>
        </authorList>
    </citation>
    <scope>NUCLEOTIDE SEQUENCE [LARGE SCALE GENOMIC DNA]</scope>
    <source>
        <strain evidence="1 2">MA2</strain>
    </source>
</reference>
<dbReference type="RefSeq" id="WP_081875525.1">
    <property type="nucleotide sequence ID" value="NZ_BBIO01000008.1"/>
</dbReference>
<accession>A0A081BBF7</accession>
<protein>
    <submittedName>
        <fullName evidence="1">Conserved protein</fullName>
    </submittedName>
</protein>
<dbReference type="Proteomes" id="UP000028702">
    <property type="component" value="Unassembled WGS sequence"/>
</dbReference>